<feature type="non-terminal residue" evidence="2">
    <location>
        <position position="1"/>
    </location>
</feature>
<feature type="compositionally biased region" description="Basic residues" evidence="1">
    <location>
        <begin position="82"/>
        <end position="91"/>
    </location>
</feature>
<accession>A0A559KIZ4</accession>
<evidence type="ECO:0000256" key="1">
    <source>
        <dbReference type="SAM" id="MobiDB-lite"/>
    </source>
</evidence>
<dbReference type="AlphaFoldDB" id="A0A559KIZ4"/>
<proteinExistence type="predicted"/>
<evidence type="ECO:0000313" key="3">
    <source>
        <dbReference type="Proteomes" id="UP000320078"/>
    </source>
</evidence>
<comment type="caution">
    <text evidence="2">The sequence shown here is derived from an EMBL/GenBank/DDBJ whole genome shotgun (WGS) entry which is preliminary data.</text>
</comment>
<organism evidence="2 3">
    <name type="scientific">Candidatus Phytoplasma pini</name>
    <dbReference type="NCBI Taxonomy" id="267362"/>
    <lineage>
        <taxon>Bacteria</taxon>
        <taxon>Bacillati</taxon>
        <taxon>Mycoplasmatota</taxon>
        <taxon>Mollicutes</taxon>
        <taxon>Acholeplasmatales</taxon>
        <taxon>Acholeplasmataceae</taxon>
        <taxon>Candidatus Phytoplasma</taxon>
    </lineage>
</organism>
<dbReference type="RefSeq" id="WP_186390736.1">
    <property type="nucleotide sequence ID" value="NZ_VIAE01000013.1"/>
</dbReference>
<keyword evidence="3" id="KW-1185">Reference proteome</keyword>
<sequence length="98" mass="11470">EFTKYSRGKYAGEPMKVKAIRFHDTVANRMNYKVNAVYMPTLPLKRNGKMVSFIPKNRKISEDYLNGITMTLRSDWAPCKSRSQRTQKRNNSRVLLLN</sequence>
<protein>
    <submittedName>
        <fullName evidence="2">Uncharacterized protein</fullName>
    </submittedName>
</protein>
<name>A0A559KIZ4_9MOLU</name>
<reference evidence="2 3" key="1">
    <citation type="submission" date="2019-06" db="EMBL/GenBank/DDBJ databases">
        <title>Draft Genome Sequence of Candidatus Phytoplasma pini-Related Strain MDPP: A Resource for Comparative Genomics of Gymnosperm-infecting Phytoplasmas.</title>
        <authorList>
            <person name="Cai W."/>
            <person name="Costanzo S."/>
            <person name="Shao J."/>
            <person name="Zhao Y."/>
            <person name="Davis R."/>
        </authorList>
    </citation>
    <scope>NUCLEOTIDE SEQUENCE [LARGE SCALE GENOMIC DNA]</scope>
    <source>
        <strain evidence="2 3">MDPP</strain>
    </source>
</reference>
<dbReference type="EMBL" id="VIAE01000013">
    <property type="protein sequence ID" value="TVY12101.1"/>
    <property type="molecule type" value="Genomic_DNA"/>
</dbReference>
<evidence type="ECO:0000313" key="2">
    <source>
        <dbReference type="EMBL" id="TVY12101.1"/>
    </source>
</evidence>
<gene>
    <name evidence="2" type="ORF">MDPP_00366</name>
</gene>
<dbReference type="Proteomes" id="UP000320078">
    <property type="component" value="Unassembled WGS sequence"/>
</dbReference>
<feature type="region of interest" description="Disordered" evidence="1">
    <location>
        <begin position="78"/>
        <end position="98"/>
    </location>
</feature>